<dbReference type="AlphaFoldDB" id="A0A9J6B336"/>
<name>A0A9J6B336_SOLCO</name>
<keyword evidence="1" id="KW-0732">Signal</keyword>
<dbReference type="EMBL" id="JACXVP010000001">
    <property type="protein sequence ID" value="KAG5630994.1"/>
    <property type="molecule type" value="Genomic_DNA"/>
</dbReference>
<feature type="chain" id="PRO_5039919582" evidence="1">
    <location>
        <begin position="19"/>
        <end position="188"/>
    </location>
</feature>
<accession>A0A9J6B336</accession>
<evidence type="ECO:0000313" key="2">
    <source>
        <dbReference type="EMBL" id="KAG5630994.1"/>
    </source>
</evidence>
<feature type="signal peptide" evidence="1">
    <location>
        <begin position="1"/>
        <end position="18"/>
    </location>
</feature>
<sequence length="188" mass="21793">FKWVFIVFKNLCCDGALGAVSRGRRCTQRFTLWRYGVASWNYSATRRLLPFIANLIFSFRAQHTGILGEILRPFDDSLNALGNPQAFFSSLFQLLCSFLLDSVYIFKTQVQQFKKDVSNSAKQDSIMNVRTRLNLLMQRSIVYSKTQVVTHHYQRISSSPYLLQMQSSTKVFKCPHTKRMIPFSHTMV</sequence>
<keyword evidence="3" id="KW-1185">Reference proteome</keyword>
<feature type="non-terminal residue" evidence="2">
    <location>
        <position position="188"/>
    </location>
</feature>
<protein>
    <submittedName>
        <fullName evidence="2">Uncharacterized protein</fullName>
    </submittedName>
</protein>
<comment type="caution">
    <text evidence="2">The sequence shown here is derived from an EMBL/GenBank/DDBJ whole genome shotgun (WGS) entry which is preliminary data.</text>
</comment>
<gene>
    <name evidence="2" type="ORF">H5410_002711</name>
</gene>
<proteinExistence type="predicted"/>
<reference evidence="2 3" key="1">
    <citation type="submission" date="2020-09" db="EMBL/GenBank/DDBJ databases">
        <title>De no assembly of potato wild relative species, Solanum commersonii.</title>
        <authorList>
            <person name="Cho K."/>
        </authorList>
    </citation>
    <scope>NUCLEOTIDE SEQUENCE [LARGE SCALE GENOMIC DNA]</scope>
    <source>
        <strain evidence="2">LZ3.2</strain>
        <tissue evidence="2">Leaf</tissue>
    </source>
</reference>
<dbReference type="Proteomes" id="UP000824120">
    <property type="component" value="Chromosome 1"/>
</dbReference>
<evidence type="ECO:0000313" key="3">
    <source>
        <dbReference type="Proteomes" id="UP000824120"/>
    </source>
</evidence>
<organism evidence="2 3">
    <name type="scientific">Solanum commersonii</name>
    <name type="common">Commerson's wild potato</name>
    <name type="synonym">Commerson's nightshade</name>
    <dbReference type="NCBI Taxonomy" id="4109"/>
    <lineage>
        <taxon>Eukaryota</taxon>
        <taxon>Viridiplantae</taxon>
        <taxon>Streptophyta</taxon>
        <taxon>Embryophyta</taxon>
        <taxon>Tracheophyta</taxon>
        <taxon>Spermatophyta</taxon>
        <taxon>Magnoliopsida</taxon>
        <taxon>eudicotyledons</taxon>
        <taxon>Gunneridae</taxon>
        <taxon>Pentapetalae</taxon>
        <taxon>asterids</taxon>
        <taxon>lamiids</taxon>
        <taxon>Solanales</taxon>
        <taxon>Solanaceae</taxon>
        <taxon>Solanoideae</taxon>
        <taxon>Solaneae</taxon>
        <taxon>Solanum</taxon>
    </lineage>
</organism>
<evidence type="ECO:0000256" key="1">
    <source>
        <dbReference type="SAM" id="SignalP"/>
    </source>
</evidence>